<feature type="transmembrane region" description="Helical" evidence="2">
    <location>
        <begin position="103"/>
        <end position="125"/>
    </location>
</feature>
<accession>A0ABQ2BSZ8</accession>
<name>A0ABQ2BSZ8_9BACL</name>
<keyword evidence="2" id="KW-0472">Membrane</keyword>
<feature type="transmembrane region" description="Helical" evidence="2">
    <location>
        <begin position="218"/>
        <end position="236"/>
    </location>
</feature>
<reference evidence="5" key="1">
    <citation type="journal article" date="2019" name="Int. J. Syst. Evol. Microbiol.">
        <title>The Global Catalogue of Microorganisms (GCM) 10K type strain sequencing project: providing services to taxonomists for standard genome sequencing and annotation.</title>
        <authorList>
            <consortium name="The Broad Institute Genomics Platform"/>
            <consortium name="The Broad Institute Genome Sequencing Center for Infectious Disease"/>
            <person name="Wu L."/>
            <person name="Ma J."/>
        </authorList>
    </citation>
    <scope>NUCLEOTIDE SEQUENCE [LARGE SCALE GENOMIC DNA]</scope>
    <source>
        <strain evidence="5">CGMCC 1.15043</strain>
    </source>
</reference>
<gene>
    <name evidence="4" type="ORF">GCM10008018_10410</name>
</gene>
<dbReference type="RefSeq" id="WP_189008513.1">
    <property type="nucleotide sequence ID" value="NZ_BMHE01000003.1"/>
</dbReference>
<feature type="region of interest" description="Disordered" evidence="1">
    <location>
        <begin position="331"/>
        <end position="493"/>
    </location>
</feature>
<evidence type="ECO:0000256" key="2">
    <source>
        <dbReference type="SAM" id="Phobius"/>
    </source>
</evidence>
<evidence type="ECO:0000313" key="5">
    <source>
        <dbReference type="Proteomes" id="UP000615455"/>
    </source>
</evidence>
<dbReference type="Pfam" id="PF05569">
    <property type="entry name" value="Peptidase_M56"/>
    <property type="match status" value="1"/>
</dbReference>
<feature type="compositionally biased region" description="Polar residues" evidence="1">
    <location>
        <begin position="331"/>
        <end position="344"/>
    </location>
</feature>
<dbReference type="EMBL" id="BMHE01000003">
    <property type="protein sequence ID" value="GGI45101.1"/>
    <property type="molecule type" value="Genomic_DNA"/>
</dbReference>
<comment type="caution">
    <text evidence="4">The sequence shown here is derived from an EMBL/GenBank/DDBJ whole genome shotgun (WGS) entry which is preliminary data.</text>
</comment>
<evidence type="ECO:0000313" key="4">
    <source>
        <dbReference type="EMBL" id="GGI45101.1"/>
    </source>
</evidence>
<sequence>MKQLTEQLIQLFDWVWSVSTMTSVLVVLIIGMQKVLKHRLKPRWHYLMWLLVIVRLILPWGLESEFSIYNWVGYTDSVHSAIDVNQEVISQITNTQPTAAPSMYRILFAIWLIGVCSLGTYTIWINRKFARKIQRETVMITDARIRKLFNRSKVMMSFQRPIVLLQSDEVATPTLFGLIKPKLIMPRSILNSLNDDQLQHVFLHELAHSKRNDIAINWLMHVLLIIHWFNPILWYANRRMQEDQEIASDALALNCLPPEQSQDYGYTLIKLLENFTQPRRVAGNVHLSGNKGQLQRRITMIKQFKSNSYRWSFLGLATILIISGCTLTNPKGTETAAPQASSTKVSEEKSTPTVPQTTPTGVTTQQTDLAGGIQTPAADSKPKSETSAAQSAVTVEKTRPAASDGTVRVIPTENTRATAPVVEQPAAVSDQRQQPRAVPSVKELPSDSGVKPKAAASVRSQPSAAKEEPQQSGPVRALPQVAEDKPTAAPAAP</sequence>
<dbReference type="Gene3D" id="3.30.2010.10">
    <property type="entry name" value="Metalloproteases ('zincins'), catalytic domain"/>
    <property type="match status" value="1"/>
</dbReference>
<proteinExistence type="predicted"/>
<protein>
    <recommendedName>
        <fullName evidence="3">Peptidase M56 domain-containing protein</fullName>
    </recommendedName>
</protein>
<dbReference type="CDD" id="cd07341">
    <property type="entry name" value="M56_BlaR1_MecR1_like"/>
    <property type="match status" value="1"/>
</dbReference>
<dbReference type="InterPro" id="IPR052173">
    <property type="entry name" value="Beta-lactam_resp_regulator"/>
</dbReference>
<evidence type="ECO:0000259" key="3">
    <source>
        <dbReference type="Pfam" id="PF05569"/>
    </source>
</evidence>
<keyword evidence="2" id="KW-0812">Transmembrane</keyword>
<dbReference type="PANTHER" id="PTHR34978">
    <property type="entry name" value="POSSIBLE SENSOR-TRANSDUCER PROTEIN BLAR"/>
    <property type="match status" value="1"/>
</dbReference>
<feature type="compositionally biased region" description="Low complexity" evidence="1">
    <location>
        <begin position="351"/>
        <end position="367"/>
    </location>
</feature>
<feature type="domain" description="Peptidase M56" evidence="3">
    <location>
        <begin position="15"/>
        <end position="301"/>
    </location>
</feature>
<dbReference type="Proteomes" id="UP000615455">
    <property type="component" value="Unassembled WGS sequence"/>
</dbReference>
<keyword evidence="2" id="KW-1133">Transmembrane helix</keyword>
<organism evidence="4 5">
    <name type="scientific">Paenibacillus marchantiophytorum</name>
    <dbReference type="NCBI Taxonomy" id="1619310"/>
    <lineage>
        <taxon>Bacteria</taxon>
        <taxon>Bacillati</taxon>
        <taxon>Bacillota</taxon>
        <taxon>Bacilli</taxon>
        <taxon>Bacillales</taxon>
        <taxon>Paenibacillaceae</taxon>
        <taxon>Paenibacillus</taxon>
    </lineage>
</organism>
<dbReference type="PANTHER" id="PTHR34978:SF3">
    <property type="entry name" value="SLR0241 PROTEIN"/>
    <property type="match status" value="1"/>
</dbReference>
<feature type="transmembrane region" description="Helical" evidence="2">
    <location>
        <begin position="44"/>
        <end position="62"/>
    </location>
</feature>
<dbReference type="InterPro" id="IPR008756">
    <property type="entry name" value="Peptidase_M56"/>
</dbReference>
<evidence type="ECO:0000256" key="1">
    <source>
        <dbReference type="SAM" id="MobiDB-lite"/>
    </source>
</evidence>
<keyword evidence="5" id="KW-1185">Reference proteome</keyword>
<feature type="transmembrane region" description="Helical" evidence="2">
    <location>
        <begin position="14"/>
        <end position="32"/>
    </location>
</feature>